<reference evidence="1" key="1">
    <citation type="submission" date="2022-11" db="EMBL/GenBank/DDBJ databases">
        <title>Centuries of genome instability and evolution in soft-shell clam transmissible cancer (bioRxiv).</title>
        <authorList>
            <person name="Hart S.F.M."/>
            <person name="Yonemitsu M.A."/>
            <person name="Giersch R.M."/>
            <person name="Beal B.F."/>
            <person name="Arriagada G."/>
            <person name="Davis B.W."/>
            <person name="Ostrander E.A."/>
            <person name="Goff S.P."/>
            <person name="Metzger M.J."/>
        </authorList>
    </citation>
    <scope>NUCLEOTIDE SEQUENCE</scope>
    <source>
        <strain evidence="1">MELC-2E11</strain>
        <tissue evidence="1">Siphon/mantle</tissue>
    </source>
</reference>
<protein>
    <submittedName>
        <fullName evidence="1">Uncharacterized protein</fullName>
    </submittedName>
</protein>
<name>A0ABY7DI90_MYAAR</name>
<evidence type="ECO:0000313" key="2">
    <source>
        <dbReference type="Proteomes" id="UP001164746"/>
    </source>
</evidence>
<keyword evidence="2" id="KW-1185">Reference proteome</keyword>
<sequence length="99" mass="11532">MELHQVLISTEKRSILRLKRTRAESSNCIAIQDLDAESVEVTCMARIGHNRYFWPRINDIIWYSWNDVIMPISESSHVTGMHCLIDQDKFKAIEAIVNE</sequence>
<gene>
    <name evidence="1" type="ORF">MAR_028889</name>
</gene>
<evidence type="ECO:0000313" key="1">
    <source>
        <dbReference type="EMBL" id="WAQ96199.1"/>
    </source>
</evidence>
<dbReference type="EMBL" id="CP111013">
    <property type="protein sequence ID" value="WAQ96199.1"/>
    <property type="molecule type" value="Genomic_DNA"/>
</dbReference>
<accession>A0ABY7DI90</accession>
<proteinExistence type="predicted"/>
<dbReference type="Proteomes" id="UP001164746">
    <property type="component" value="Chromosome 2"/>
</dbReference>
<organism evidence="1 2">
    <name type="scientific">Mya arenaria</name>
    <name type="common">Soft-shell clam</name>
    <dbReference type="NCBI Taxonomy" id="6604"/>
    <lineage>
        <taxon>Eukaryota</taxon>
        <taxon>Metazoa</taxon>
        <taxon>Spiralia</taxon>
        <taxon>Lophotrochozoa</taxon>
        <taxon>Mollusca</taxon>
        <taxon>Bivalvia</taxon>
        <taxon>Autobranchia</taxon>
        <taxon>Heteroconchia</taxon>
        <taxon>Euheterodonta</taxon>
        <taxon>Imparidentia</taxon>
        <taxon>Neoheterodontei</taxon>
        <taxon>Myida</taxon>
        <taxon>Myoidea</taxon>
        <taxon>Myidae</taxon>
        <taxon>Mya</taxon>
    </lineage>
</organism>